<dbReference type="PROSITE" id="PS50860">
    <property type="entry name" value="AA_TRNA_LIGASE_II_ALA"/>
    <property type="match status" value="1"/>
</dbReference>
<dbReference type="Proteomes" id="UP000886595">
    <property type="component" value="Unassembled WGS sequence"/>
</dbReference>
<accession>A0A8X7P0R6</accession>
<dbReference type="InterPro" id="IPR018163">
    <property type="entry name" value="Thr/Ala-tRNA-synth_IIc_edit"/>
</dbReference>
<evidence type="ECO:0000259" key="1">
    <source>
        <dbReference type="PROSITE" id="PS50860"/>
    </source>
</evidence>
<dbReference type="Gene3D" id="2.40.30.130">
    <property type="match status" value="2"/>
</dbReference>
<comment type="caution">
    <text evidence="2">The sequence shown here is derived from an EMBL/GenBank/DDBJ whole genome shotgun (WGS) entry which is preliminary data.</text>
</comment>
<dbReference type="InterPro" id="IPR018165">
    <property type="entry name" value="Ala-tRNA-synth_IIc_core"/>
</dbReference>
<dbReference type="PANTHER" id="PTHR43462:SF2">
    <property type="entry name" value="THREONYL AND ALANYL TRNA SYNTHETASE SECOND ADDITIONAL DOMAIN-CONTAINING PROTEIN"/>
    <property type="match status" value="1"/>
</dbReference>
<evidence type="ECO:0000313" key="2">
    <source>
        <dbReference type="EMBL" id="KAG2241968.1"/>
    </source>
</evidence>
<dbReference type="Pfam" id="PF01411">
    <property type="entry name" value="tRNA-synt_2c"/>
    <property type="match status" value="1"/>
</dbReference>
<dbReference type="GO" id="GO:0005524">
    <property type="term" value="F:ATP binding"/>
    <property type="evidence" value="ECO:0007669"/>
    <property type="project" value="InterPro"/>
</dbReference>
<dbReference type="PANTHER" id="PTHR43462">
    <property type="entry name" value="ALANYL-TRNA EDITING PROTEIN"/>
    <property type="match status" value="1"/>
</dbReference>
<dbReference type="InterPro" id="IPR018164">
    <property type="entry name" value="Ala-tRNA-synth_IIc_N"/>
</dbReference>
<proteinExistence type="predicted"/>
<reference evidence="2 3" key="1">
    <citation type="submission" date="2020-02" db="EMBL/GenBank/DDBJ databases">
        <authorList>
            <person name="Ma Q."/>
            <person name="Huang Y."/>
            <person name="Song X."/>
            <person name="Pei D."/>
        </authorList>
    </citation>
    <scope>NUCLEOTIDE SEQUENCE [LARGE SCALE GENOMIC DNA]</scope>
    <source>
        <strain evidence="2">Sxm20200214</strain>
        <tissue evidence="2">Leaf</tissue>
    </source>
</reference>
<organism evidence="2 3">
    <name type="scientific">Brassica carinata</name>
    <name type="common">Ethiopian mustard</name>
    <name type="synonym">Abyssinian cabbage</name>
    <dbReference type="NCBI Taxonomy" id="52824"/>
    <lineage>
        <taxon>Eukaryota</taxon>
        <taxon>Viridiplantae</taxon>
        <taxon>Streptophyta</taxon>
        <taxon>Embryophyta</taxon>
        <taxon>Tracheophyta</taxon>
        <taxon>Spermatophyta</taxon>
        <taxon>Magnoliopsida</taxon>
        <taxon>eudicotyledons</taxon>
        <taxon>Gunneridae</taxon>
        <taxon>Pentapetalae</taxon>
        <taxon>rosids</taxon>
        <taxon>malvids</taxon>
        <taxon>Brassicales</taxon>
        <taxon>Brassicaceae</taxon>
        <taxon>Brassiceae</taxon>
        <taxon>Brassica</taxon>
    </lineage>
</organism>
<gene>
    <name evidence="2" type="ORF">Bca52824_096186</name>
</gene>
<dbReference type="OrthoDB" id="288942at2759"/>
<dbReference type="EMBL" id="JAAMPC010000731">
    <property type="protein sequence ID" value="KAG2241968.1"/>
    <property type="molecule type" value="Genomic_DNA"/>
</dbReference>
<protein>
    <recommendedName>
        <fullName evidence="1">Alanyl-transfer RNA synthetases family profile domain-containing protein</fullName>
    </recommendedName>
</protein>
<dbReference type="GO" id="GO:0004813">
    <property type="term" value="F:alanine-tRNA ligase activity"/>
    <property type="evidence" value="ECO:0007669"/>
    <property type="project" value="InterPro"/>
</dbReference>
<dbReference type="InterPro" id="IPR009000">
    <property type="entry name" value="Transl_B-barrel_sf"/>
</dbReference>
<dbReference type="SUPFAM" id="SSF50447">
    <property type="entry name" value="Translation proteins"/>
    <property type="match status" value="2"/>
</dbReference>
<keyword evidence="3" id="KW-1185">Reference proteome</keyword>
<dbReference type="GO" id="GO:0006419">
    <property type="term" value="P:alanyl-tRNA aminoacylation"/>
    <property type="evidence" value="ECO:0007669"/>
    <property type="project" value="InterPro"/>
</dbReference>
<dbReference type="FunFam" id="3.30.980.10:FF:000008">
    <property type="entry name" value="Similar to alanyl-tRNA synthetase"/>
    <property type="match status" value="2"/>
</dbReference>
<dbReference type="InterPro" id="IPR051335">
    <property type="entry name" value="Alanyl-tRNA_Editing_Enzymes"/>
</dbReference>
<name>A0A8X7P0R6_BRACI</name>
<feature type="domain" description="Alanyl-transfer RNA synthetases family profile" evidence="1">
    <location>
        <begin position="178"/>
        <end position="451"/>
    </location>
</feature>
<sequence>MDYPPTKLDYHVDMFKLQSQARFLSLLKAEDGRTALILDSTVFHPQGGGQPSDTGLIEFAGSDFKFSVQDVRSKDGIVRFFEFSFSIVWRILMMFVYSLPFRFSTTEFSKVRIPKMLHSAGHLLDLCMQKVGLGHLEPGKGYHFLTGNRIINFPFVEYKGVVPQAELQVKQKELEVEANELISKGGKVYAAILPYEEASVLCGGSLPDYIPKHSRVLRLGENPGCPCGGTHVSDISDIISMKAEDGRMALILDSTVFHPQGGGQPSDTGLIEFAGSDFKFSVQDVRSKDGIVLHYGVFQGSVPEDIEKGQDVQLLVDQSRRKLNSRLHSAGHLLDLCMQKVGLGHLEPGKGYHFPDGPFVEFKGVVPQAELQVKQKELEAEANEMISKGGKVYADILPYEEASLLCGGSLPDYIPKGSTPRVLRLGENPGCPCGGTHVSDISDIISMKITQMRTKKGMTKVFYTIAS</sequence>
<dbReference type="SUPFAM" id="SSF55186">
    <property type="entry name" value="ThrRS/AlaRS common domain"/>
    <property type="match status" value="2"/>
</dbReference>
<dbReference type="Gene3D" id="3.30.980.10">
    <property type="entry name" value="Threonyl-trna Synthetase, Chain A, domain 2"/>
    <property type="match status" value="1"/>
</dbReference>
<dbReference type="AlphaFoldDB" id="A0A8X7P0R6"/>
<dbReference type="GO" id="GO:0003676">
    <property type="term" value="F:nucleic acid binding"/>
    <property type="evidence" value="ECO:0007669"/>
    <property type="project" value="InterPro"/>
</dbReference>
<evidence type="ECO:0000313" key="3">
    <source>
        <dbReference type="Proteomes" id="UP000886595"/>
    </source>
</evidence>